<comment type="caution">
    <text evidence="3">The sequence shown here is derived from an EMBL/GenBank/DDBJ whole genome shotgun (WGS) entry which is preliminary data.</text>
</comment>
<dbReference type="OrthoDB" id="2526979at2759"/>
<accession>A0A9P6DVK4</accession>
<dbReference type="EMBL" id="MU128939">
    <property type="protein sequence ID" value="KAF9516501.1"/>
    <property type="molecule type" value="Genomic_DNA"/>
</dbReference>
<evidence type="ECO:0000313" key="3">
    <source>
        <dbReference type="EMBL" id="KAF9516501.1"/>
    </source>
</evidence>
<gene>
    <name evidence="3" type="ORF">BS47DRAFT_1483983</name>
</gene>
<dbReference type="Proteomes" id="UP000886523">
    <property type="component" value="Unassembled WGS sequence"/>
</dbReference>
<feature type="transmembrane region" description="Helical" evidence="2">
    <location>
        <begin position="84"/>
        <end position="104"/>
    </location>
</feature>
<evidence type="ECO:0000313" key="4">
    <source>
        <dbReference type="Proteomes" id="UP000886523"/>
    </source>
</evidence>
<proteinExistence type="predicted"/>
<keyword evidence="2" id="KW-1133">Transmembrane helix</keyword>
<evidence type="ECO:0000256" key="2">
    <source>
        <dbReference type="SAM" id="Phobius"/>
    </source>
</evidence>
<feature type="compositionally biased region" description="Polar residues" evidence="1">
    <location>
        <begin position="1"/>
        <end position="29"/>
    </location>
</feature>
<feature type="region of interest" description="Disordered" evidence="1">
    <location>
        <begin position="560"/>
        <end position="594"/>
    </location>
</feature>
<feature type="region of interest" description="Disordered" evidence="1">
    <location>
        <begin position="111"/>
        <end position="148"/>
    </location>
</feature>
<evidence type="ECO:0000256" key="1">
    <source>
        <dbReference type="SAM" id="MobiDB-lite"/>
    </source>
</evidence>
<feature type="compositionally biased region" description="Low complexity" evidence="1">
    <location>
        <begin position="570"/>
        <end position="585"/>
    </location>
</feature>
<reference evidence="3" key="1">
    <citation type="journal article" date="2020" name="Nat. Commun.">
        <title>Large-scale genome sequencing of mycorrhizal fungi provides insights into the early evolution of symbiotic traits.</title>
        <authorList>
            <person name="Miyauchi S."/>
            <person name="Kiss E."/>
            <person name="Kuo A."/>
            <person name="Drula E."/>
            <person name="Kohler A."/>
            <person name="Sanchez-Garcia M."/>
            <person name="Morin E."/>
            <person name="Andreopoulos B."/>
            <person name="Barry K.W."/>
            <person name="Bonito G."/>
            <person name="Buee M."/>
            <person name="Carver A."/>
            <person name="Chen C."/>
            <person name="Cichocki N."/>
            <person name="Clum A."/>
            <person name="Culley D."/>
            <person name="Crous P.W."/>
            <person name="Fauchery L."/>
            <person name="Girlanda M."/>
            <person name="Hayes R.D."/>
            <person name="Keri Z."/>
            <person name="LaButti K."/>
            <person name="Lipzen A."/>
            <person name="Lombard V."/>
            <person name="Magnuson J."/>
            <person name="Maillard F."/>
            <person name="Murat C."/>
            <person name="Nolan M."/>
            <person name="Ohm R.A."/>
            <person name="Pangilinan J."/>
            <person name="Pereira M.F."/>
            <person name="Perotto S."/>
            <person name="Peter M."/>
            <person name="Pfister S."/>
            <person name="Riley R."/>
            <person name="Sitrit Y."/>
            <person name="Stielow J.B."/>
            <person name="Szollosi G."/>
            <person name="Zifcakova L."/>
            <person name="Stursova M."/>
            <person name="Spatafora J.W."/>
            <person name="Tedersoo L."/>
            <person name="Vaario L.M."/>
            <person name="Yamada A."/>
            <person name="Yan M."/>
            <person name="Wang P."/>
            <person name="Xu J."/>
            <person name="Bruns T."/>
            <person name="Baldrian P."/>
            <person name="Vilgalys R."/>
            <person name="Dunand C."/>
            <person name="Henrissat B."/>
            <person name="Grigoriev I.V."/>
            <person name="Hibbett D."/>
            <person name="Nagy L.G."/>
            <person name="Martin F.M."/>
        </authorList>
    </citation>
    <scope>NUCLEOTIDE SEQUENCE</scope>
    <source>
        <strain evidence="3">UP504</strain>
    </source>
</reference>
<protein>
    <submittedName>
        <fullName evidence="3">Uncharacterized protein</fullName>
    </submittedName>
</protein>
<feature type="region of interest" description="Disordered" evidence="1">
    <location>
        <begin position="1"/>
        <end position="47"/>
    </location>
</feature>
<keyword evidence="2" id="KW-0812">Transmembrane</keyword>
<dbReference type="AlphaFoldDB" id="A0A9P6DVK4"/>
<keyword evidence="4" id="KW-1185">Reference proteome</keyword>
<feature type="region of interest" description="Disordered" evidence="1">
    <location>
        <begin position="259"/>
        <end position="284"/>
    </location>
</feature>
<feature type="compositionally biased region" description="Low complexity" evidence="1">
    <location>
        <begin position="36"/>
        <end position="47"/>
    </location>
</feature>
<sequence length="695" mass="73793">MNNALLRRSSQFRVGHSNSSGSSTDQNGRSTPPSPSVSSLSSADDLSGDPSNGSLYAYASAYLSSGLSHLNFRQDDNNHWHANSAAILFIAGILYIILAADVGLCGPQSSSPAVSLAGAEPPSSTVRKFHGGDLDGSDGDPSPPSDGRNLSGSYETILLCLVQNIGRLYKHSIVSSDDAPVPLLSLPQYPDLQFDKAKIHALLASWGIKSSIDANSWTLGRTVCSILRSDDRIRSVVAMLDKEDGHTFFTTLDNITSADPAKSRVPLKPTPVSSASGPDESGRTGLRIVTTASSIGETSTKIYDSPVQFEFPSSDSACTSPTYSPAPSLLKAPVLPAHHRVKAEMRHINPRPPSKSLFLPGSASTSHTLVGTQTSLRARATSLIALTRGFSLPPSPAASHHPDFQRSLEGVAIRRRFETLQKSPPAQQALTFTNAQGLWAAPTVKYNPLQDSHTVWSVFSVSLSKGKELQASGVAPSHILRRVPTTKAPSSDCDPLKLPDQPRGLSTVSAKTLASVSGPGPIENNHLAEVIPPGPQKNSASGNKAMLSDPDRQVMLTSILTSSRAQAPKRSSTSPSLPRITISSPSSPPLTPLKSRERVRAGTFPVARSPNVAGGGAFPRLHPSLAEVERSSKLLKSSIQCAVCGEYGKDYPRCARCHEAWCSRACRIKALQGAKRHPCKVAVIPTEILNRISPA</sequence>
<organism evidence="3 4">
    <name type="scientific">Hydnum rufescens UP504</name>
    <dbReference type="NCBI Taxonomy" id="1448309"/>
    <lineage>
        <taxon>Eukaryota</taxon>
        <taxon>Fungi</taxon>
        <taxon>Dikarya</taxon>
        <taxon>Basidiomycota</taxon>
        <taxon>Agaricomycotina</taxon>
        <taxon>Agaricomycetes</taxon>
        <taxon>Cantharellales</taxon>
        <taxon>Hydnaceae</taxon>
        <taxon>Hydnum</taxon>
    </lineage>
</organism>
<name>A0A9P6DVK4_9AGAM</name>
<keyword evidence="2" id="KW-0472">Membrane</keyword>